<organism evidence="1 2">
    <name type="scientific">Penicillium brasilianum</name>
    <dbReference type="NCBI Taxonomy" id="104259"/>
    <lineage>
        <taxon>Eukaryota</taxon>
        <taxon>Fungi</taxon>
        <taxon>Dikarya</taxon>
        <taxon>Ascomycota</taxon>
        <taxon>Pezizomycotina</taxon>
        <taxon>Eurotiomycetes</taxon>
        <taxon>Eurotiomycetidae</taxon>
        <taxon>Eurotiales</taxon>
        <taxon>Aspergillaceae</taxon>
        <taxon>Penicillium</taxon>
    </lineage>
</organism>
<reference evidence="2" key="1">
    <citation type="journal article" date="2015" name="Genome Announc.">
        <title>Draft genome sequence of the fungus Penicillium brasilianum MG11.</title>
        <authorList>
            <person name="Horn F."/>
            <person name="Linde J."/>
            <person name="Mattern D.J."/>
            <person name="Walther G."/>
            <person name="Guthke R."/>
            <person name="Brakhage A.A."/>
            <person name="Valiante V."/>
        </authorList>
    </citation>
    <scope>NUCLEOTIDE SEQUENCE [LARGE SCALE GENOMIC DNA]</scope>
    <source>
        <strain evidence="2">MG11</strain>
    </source>
</reference>
<dbReference type="AlphaFoldDB" id="A0A0F7TGR9"/>
<dbReference type="EMBL" id="CDHK01000002">
    <property type="protein sequence ID" value="CEJ55964.1"/>
    <property type="molecule type" value="Genomic_DNA"/>
</dbReference>
<sequence>MPRDLLVSYRKRLKLLLTNLVHHVNNFEQKRPRSYLEQDPMALPGDHPSLLVVLPTLPSRLLAPLGDLSNFLLVYSHLKLLFIPNLIALPLPVPPRLIFTYLPSPHLCLRALYFRRQLLGSHLESLVPRQLGTLNITRCLHL</sequence>
<evidence type="ECO:0000313" key="2">
    <source>
        <dbReference type="Proteomes" id="UP000042958"/>
    </source>
</evidence>
<evidence type="ECO:0000313" key="1">
    <source>
        <dbReference type="EMBL" id="CEJ55964.1"/>
    </source>
</evidence>
<protein>
    <submittedName>
        <fullName evidence="1">Uncharacterized protein</fullName>
    </submittedName>
</protein>
<accession>A0A0F7TGR9</accession>
<dbReference type="Proteomes" id="UP000042958">
    <property type="component" value="Unassembled WGS sequence"/>
</dbReference>
<name>A0A0F7TGR9_PENBI</name>
<keyword evidence="2" id="KW-1185">Reference proteome</keyword>
<gene>
    <name evidence="1" type="ORF">PMG11_02191</name>
</gene>
<proteinExistence type="predicted"/>